<protein>
    <recommendedName>
        <fullName evidence="4">Transmembrane protein</fullName>
    </recommendedName>
</protein>
<keyword evidence="1" id="KW-0472">Membrane</keyword>
<evidence type="ECO:0000313" key="3">
    <source>
        <dbReference type="Proteomes" id="UP001301958"/>
    </source>
</evidence>
<gene>
    <name evidence="2" type="ORF">QBC38DRAFT_75750</name>
</gene>
<proteinExistence type="predicted"/>
<comment type="caution">
    <text evidence="2">The sequence shown here is derived from an EMBL/GenBank/DDBJ whole genome shotgun (WGS) entry which is preliminary data.</text>
</comment>
<evidence type="ECO:0000313" key="2">
    <source>
        <dbReference type="EMBL" id="KAK4222557.1"/>
    </source>
</evidence>
<dbReference type="EMBL" id="MU865465">
    <property type="protein sequence ID" value="KAK4222557.1"/>
    <property type="molecule type" value="Genomic_DNA"/>
</dbReference>
<organism evidence="2 3">
    <name type="scientific">Podospora fimiseda</name>
    <dbReference type="NCBI Taxonomy" id="252190"/>
    <lineage>
        <taxon>Eukaryota</taxon>
        <taxon>Fungi</taxon>
        <taxon>Dikarya</taxon>
        <taxon>Ascomycota</taxon>
        <taxon>Pezizomycotina</taxon>
        <taxon>Sordariomycetes</taxon>
        <taxon>Sordariomycetidae</taxon>
        <taxon>Sordariales</taxon>
        <taxon>Podosporaceae</taxon>
        <taxon>Podospora</taxon>
    </lineage>
</organism>
<evidence type="ECO:0008006" key="4">
    <source>
        <dbReference type="Google" id="ProtNLM"/>
    </source>
</evidence>
<accession>A0AAN6YT41</accession>
<feature type="transmembrane region" description="Helical" evidence="1">
    <location>
        <begin position="93"/>
        <end position="112"/>
    </location>
</feature>
<dbReference type="Proteomes" id="UP001301958">
    <property type="component" value="Unassembled WGS sequence"/>
</dbReference>
<evidence type="ECO:0000256" key="1">
    <source>
        <dbReference type="SAM" id="Phobius"/>
    </source>
</evidence>
<feature type="transmembrane region" description="Helical" evidence="1">
    <location>
        <begin position="60"/>
        <end position="78"/>
    </location>
</feature>
<name>A0AAN6YT41_9PEZI</name>
<keyword evidence="1" id="KW-0812">Transmembrane</keyword>
<keyword evidence="3" id="KW-1185">Reference proteome</keyword>
<dbReference type="AlphaFoldDB" id="A0AAN6YT41"/>
<sequence length="130" mass="14564">MGFSFFGADFLVEPSLCIGEVMVKVVLEGEEEEKGGETKHYSGAFNGVFVFYGSMEALKALKGGCCFLFFFFFLFSTAKTKLSCHCLELMEHSLGFSFSSLCGILLGCWVLWWKHKGEYGAKEERMGHGY</sequence>
<reference evidence="2" key="2">
    <citation type="submission" date="2023-05" db="EMBL/GenBank/DDBJ databases">
        <authorList>
            <consortium name="Lawrence Berkeley National Laboratory"/>
            <person name="Steindorff A."/>
            <person name="Hensen N."/>
            <person name="Bonometti L."/>
            <person name="Westerberg I."/>
            <person name="Brannstrom I.O."/>
            <person name="Guillou S."/>
            <person name="Cros-Aarteil S."/>
            <person name="Calhoun S."/>
            <person name="Haridas S."/>
            <person name="Kuo A."/>
            <person name="Mondo S."/>
            <person name="Pangilinan J."/>
            <person name="Riley R."/>
            <person name="Labutti K."/>
            <person name="Andreopoulos B."/>
            <person name="Lipzen A."/>
            <person name="Chen C."/>
            <person name="Yanf M."/>
            <person name="Daum C."/>
            <person name="Ng V."/>
            <person name="Clum A."/>
            <person name="Ohm R."/>
            <person name="Martin F."/>
            <person name="Silar P."/>
            <person name="Natvig D."/>
            <person name="Lalanne C."/>
            <person name="Gautier V."/>
            <person name="Ament-Velasquez S.L."/>
            <person name="Kruys A."/>
            <person name="Hutchinson M.I."/>
            <person name="Powell A.J."/>
            <person name="Barry K."/>
            <person name="Miller A.N."/>
            <person name="Grigoriev I.V."/>
            <person name="Debuchy R."/>
            <person name="Gladieux P."/>
            <person name="Thoren M.H."/>
            <person name="Johannesson H."/>
        </authorList>
    </citation>
    <scope>NUCLEOTIDE SEQUENCE</scope>
    <source>
        <strain evidence="2">CBS 990.96</strain>
    </source>
</reference>
<reference evidence="2" key="1">
    <citation type="journal article" date="2023" name="Mol. Phylogenet. Evol.">
        <title>Genome-scale phylogeny and comparative genomics of the fungal order Sordariales.</title>
        <authorList>
            <person name="Hensen N."/>
            <person name="Bonometti L."/>
            <person name="Westerberg I."/>
            <person name="Brannstrom I.O."/>
            <person name="Guillou S."/>
            <person name="Cros-Aarteil S."/>
            <person name="Calhoun S."/>
            <person name="Haridas S."/>
            <person name="Kuo A."/>
            <person name="Mondo S."/>
            <person name="Pangilinan J."/>
            <person name="Riley R."/>
            <person name="LaButti K."/>
            <person name="Andreopoulos B."/>
            <person name="Lipzen A."/>
            <person name="Chen C."/>
            <person name="Yan M."/>
            <person name="Daum C."/>
            <person name="Ng V."/>
            <person name="Clum A."/>
            <person name="Steindorff A."/>
            <person name="Ohm R.A."/>
            <person name="Martin F."/>
            <person name="Silar P."/>
            <person name="Natvig D.O."/>
            <person name="Lalanne C."/>
            <person name="Gautier V."/>
            <person name="Ament-Velasquez S.L."/>
            <person name="Kruys A."/>
            <person name="Hutchinson M.I."/>
            <person name="Powell A.J."/>
            <person name="Barry K."/>
            <person name="Miller A.N."/>
            <person name="Grigoriev I.V."/>
            <person name="Debuchy R."/>
            <person name="Gladieux P."/>
            <person name="Hiltunen Thoren M."/>
            <person name="Johannesson H."/>
        </authorList>
    </citation>
    <scope>NUCLEOTIDE SEQUENCE</scope>
    <source>
        <strain evidence="2">CBS 990.96</strain>
    </source>
</reference>
<keyword evidence="1" id="KW-1133">Transmembrane helix</keyword>